<evidence type="ECO:0000313" key="4">
    <source>
        <dbReference type="Proteomes" id="UP001172687"/>
    </source>
</evidence>
<dbReference type="SUPFAM" id="SSF52833">
    <property type="entry name" value="Thioredoxin-like"/>
    <property type="match status" value="1"/>
</dbReference>
<dbReference type="InterPro" id="IPR050553">
    <property type="entry name" value="Thioredoxin_ResA/DsbE_sf"/>
</dbReference>
<feature type="domain" description="Thioredoxin" evidence="2">
    <location>
        <begin position="22"/>
        <end position="173"/>
    </location>
</feature>
<dbReference type="InterPro" id="IPR013740">
    <property type="entry name" value="Redoxin"/>
</dbReference>
<feature type="compositionally biased region" description="Low complexity" evidence="1">
    <location>
        <begin position="9"/>
        <end position="34"/>
    </location>
</feature>
<proteinExistence type="predicted"/>
<sequence length="174" mass="18135">MAAGCNAQSETTPSAASPTASESPIAAAEPSAAETEGGYVPAHLDFTATTVDDQQFSGQSLAGKPVAIWFWAPWCPVCQREAPMVAQAASTNPDVTFVGVGALDQAPAMREFVDRYAAGDFTQLADTNAAIWAKFGVTQQPAFAFINPDGDVDVVHGTLSDAELRERLAALTDA</sequence>
<dbReference type="PANTHER" id="PTHR42852:SF17">
    <property type="entry name" value="THIOREDOXIN-LIKE PROTEIN HI_1115"/>
    <property type="match status" value="1"/>
</dbReference>
<dbReference type="Proteomes" id="UP001172687">
    <property type="component" value="Unassembled WGS sequence"/>
</dbReference>
<reference evidence="3" key="1">
    <citation type="submission" date="2023-07" db="EMBL/GenBank/DDBJ databases">
        <title>Degradation of tert-butanol by M. austroafricanum TBA100.</title>
        <authorList>
            <person name="Helbich S."/>
            <person name="Vainshtein Y."/>
        </authorList>
    </citation>
    <scope>NUCLEOTIDE SEQUENCE</scope>
    <source>
        <strain evidence="3">TBA100</strain>
    </source>
</reference>
<name>A0ABT8H9K4_MYCAO</name>
<feature type="region of interest" description="Disordered" evidence="1">
    <location>
        <begin position="1"/>
        <end position="34"/>
    </location>
</feature>
<gene>
    <name evidence="3" type="ORF">QYF68_06350</name>
</gene>
<dbReference type="PROSITE" id="PS51352">
    <property type="entry name" value="THIOREDOXIN_2"/>
    <property type="match status" value="1"/>
</dbReference>
<evidence type="ECO:0000313" key="3">
    <source>
        <dbReference type="EMBL" id="MDN4517446.1"/>
    </source>
</evidence>
<dbReference type="Gene3D" id="3.40.30.10">
    <property type="entry name" value="Glutaredoxin"/>
    <property type="match status" value="1"/>
</dbReference>
<dbReference type="PANTHER" id="PTHR42852">
    <property type="entry name" value="THIOL:DISULFIDE INTERCHANGE PROTEIN DSBE"/>
    <property type="match status" value="1"/>
</dbReference>
<dbReference type="InterPro" id="IPR013766">
    <property type="entry name" value="Thioredoxin_domain"/>
</dbReference>
<comment type="caution">
    <text evidence="3">The sequence shown here is derived from an EMBL/GenBank/DDBJ whole genome shotgun (WGS) entry which is preliminary data.</text>
</comment>
<dbReference type="Pfam" id="PF08534">
    <property type="entry name" value="Redoxin"/>
    <property type="match status" value="1"/>
</dbReference>
<evidence type="ECO:0000256" key="1">
    <source>
        <dbReference type="SAM" id="MobiDB-lite"/>
    </source>
</evidence>
<dbReference type="EMBL" id="JAUHTC010000030">
    <property type="protein sequence ID" value="MDN4517446.1"/>
    <property type="molecule type" value="Genomic_DNA"/>
</dbReference>
<accession>A0ABT8H9K4</accession>
<evidence type="ECO:0000259" key="2">
    <source>
        <dbReference type="PROSITE" id="PS51352"/>
    </source>
</evidence>
<dbReference type="InterPro" id="IPR036249">
    <property type="entry name" value="Thioredoxin-like_sf"/>
</dbReference>
<protein>
    <submittedName>
        <fullName evidence="3">Redoxin family protein</fullName>
    </submittedName>
</protein>
<organism evidence="3 4">
    <name type="scientific">Mycolicibacterium austroafricanum</name>
    <name type="common">Mycobacterium austroafricanum</name>
    <dbReference type="NCBI Taxonomy" id="39687"/>
    <lineage>
        <taxon>Bacteria</taxon>
        <taxon>Bacillati</taxon>
        <taxon>Actinomycetota</taxon>
        <taxon>Actinomycetes</taxon>
        <taxon>Mycobacteriales</taxon>
        <taxon>Mycobacteriaceae</taxon>
        <taxon>Mycolicibacterium</taxon>
    </lineage>
</organism>
<keyword evidence="4" id="KW-1185">Reference proteome</keyword>